<dbReference type="RefSeq" id="WP_214477527.1">
    <property type="nucleotide sequence ID" value="NZ_CP071709.1"/>
</dbReference>
<evidence type="ECO:0000313" key="3">
    <source>
        <dbReference type="Proteomes" id="UP000679247"/>
    </source>
</evidence>
<dbReference type="PROSITE" id="PS51186">
    <property type="entry name" value="GNAT"/>
    <property type="match status" value="1"/>
</dbReference>
<dbReference type="InterPro" id="IPR016181">
    <property type="entry name" value="Acyl_CoA_acyltransferase"/>
</dbReference>
<keyword evidence="3" id="KW-1185">Reference proteome</keyword>
<dbReference type="Proteomes" id="UP000679247">
    <property type="component" value="Chromosome"/>
</dbReference>
<sequence>MQLYLYDERFKNAIENYELTEEQLCYTGHPKDCIKLSEEDSNRYSILALEEDKLVTFFVLHRNEGVKPYSNNNNSILLRAFSTGFLYQGRGYAKKSLMLLPEFVKENFNGINEIVLAVNVNNVVAQKLYQKCGYVDEGVRKIGKKGELIIMSYHL</sequence>
<dbReference type="EMBL" id="CP071709">
    <property type="protein sequence ID" value="QVY62128.1"/>
    <property type="molecule type" value="Genomic_DNA"/>
</dbReference>
<dbReference type="SUPFAM" id="SSF55729">
    <property type="entry name" value="Acyl-CoA N-acyltransferases (Nat)"/>
    <property type="match status" value="1"/>
</dbReference>
<evidence type="ECO:0000313" key="2">
    <source>
        <dbReference type="EMBL" id="QVY62128.1"/>
    </source>
</evidence>
<reference evidence="2 3" key="1">
    <citation type="submission" date="2021-03" db="EMBL/GenBank/DDBJ databases">
        <title>The first data on the complete genome of the tetrodotoxin-producing bacterium.</title>
        <authorList>
            <person name="Melnikova D.I."/>
            <person name="Nijland R."/>
            <person name="Magarlamov T.Y."/>
        </authorList>
    </citation>
    <scope>NUCLEOTIDE SEQUENCE [LARGE SCALE GENOMIC DNA]</scope>
    <source>
        <strain evidence="2 3">1839</strain>
    </source>
</reference>
<dbReference type="Pfam" id="PF00583">
    <property type="entry name" value="Acetyltransf_1"/>
    <property type="match status" value="1"/>
</dbReference>
<dbReference type="Gene3D" id="3.40.630.30">
    <property type="match status" value="1"/>
</dbReference>
<proteinExistence type="predicted"/>
<protein>
    <submittedName>
        <fullName evidence="2">GNAT family N-acetyltransferase</fullName>
    </submittedName>
</protein>
<gene>
    <name evidence="2" type="ORF">J1899_03190</name>
</gene>
<organism evidence="2 3">
    <name type="scientific">Cytobacillus gottheilii</name>
    <dbReference type="NCBI Taxonomy" id="859144"/>
    <lineage>
        <taxon>Bacteria</taxon>
        <taxon>Bacillati</taxon>
        <taxon>Bacillota</taxon>
        <taxon>Bacilli</taxon>
        <taxon>Bacillales</taxon>
        <taxon>Bacillaceae</taxon>
        <taxon>Cytobacillus</taxon>
    </lineage>
</organism>
<evidence type="ECO:0000259" key="1">
    <source>
        <dbReference type="PROSITE" id="PS51186"/>
    </source>
</evidence>
<name>A0ABX8FCN8_9BACI</name>
<dbReference type="InterPro" id="IPR000182">
    <property type="entry name" value="GNAT_dom"/>
</dbReference>
<feature type="domain" description="N-acetyltransferase" evidence="1">
    <location>
        <begin position="1"/>
        <end position="155"/>
    </location>
</feature>
<accession>A0ABX8FCN8</accession>